<name>A0ABQ8G4N3_9PEZI</name>
<dbReference type="SUPFAM" id="SSF56601">
    <property type="entry name" value="beta-lactamase/transpeptidase-like"/>
    <property type="match status" value="1"/>
</dbReference>
<keyword evidence="7" id="KW-1185">Reference proteome</keyword>
<feature type="compositionally biased region" description="Acidic residues" evidence="2">
    <location>
        <begin position="77"/>
        <end position="94"/>
    </location>
</feature>
<dbReference type="EMBL" id="JAGTJR010000020">
    <property type="protein sequence ID" value="KAH7044602.1"/>
    <property type="molecule type" value="Genomic_DNA"/>
</dbReference>
<dbReference type="Pfam" id="PF00144">
    <property type="entry name" value="Beta-lactamase"/>
    <property type="match status" value="1"/>
</dbReference>
<organism evidence="6 7">
    <name type="scientific">Macrophomina phaseolina</name>
    <dbReference type="NCBI Taxonomy" id="35725"/>
    <lineage>
        <taxon>Eukaryota</taxon>
        <taxon>Fungi</taxon>
        <taxon>Dikarya</taxon>
        <taxon>Ascomycota</taxon>
        <taxon>Pezizomycotina</taxon>
        <taxon>Dothideomycetes</taxon>
        <taxon>Dothideomycetes incertae sedis</taxon>
        <taxon>Botryosphaeriales</taxon>
        <taxon>Botryosphaeriaceae</taxon>
        <taxon>Macrophomina</taxon>
    </lineage>
</organism>
<evidence type="ECO:0000259" key="4">
    <source>
        <dbReference type="Pfam" id="PF00144"/>
    </source>
</evidence>
<dbReference type="Proteomes" id="UP000774617">
    <property type="component" value="Unassembled WGS sequence"/>
</dbReference>
<dbReference type="Gene3D" id="3.40.710.10">
    <property type="entry name" value="DD-peptidase/beta-lactamase superfamily"/>
    <property type="match status" value="1"/>
</dbReference>
<feature type="domain" description="Beta-lactamase-related" evidence="4">
    <location>
        <begin position="114"/>
        <end position="454"/>
    </location>
</feature>
<dbReference type="InterPro" id="IPR001466">
    <property type="entry name" value="Beta-lactam-related"/>
</dbReference>
<protein>
    <submittedName>
        <fullName evidence="6">Beta-lactamase/transpeptidase-like protein</fullName>
    </submittedName>
</protein>
<gene>
    <name evidence="6" type="ORF">B0J12DRAFT_183233</name>
</gene>
<dbReference type="PANTHER" id="PTHR46825">
    <property type="entry name" value="D-ALANYL-D-ALANINE-CARBOXYPEPTIDASE/ENDOPEPTIDASE AMPH"/>
    <property type="match status" value="1"/>
</dbReference>
<keyword evidence="3" id="KW-0732">Signal</keyword>
<dbReference type="PANTHER" id="PTHR46825:SF9">
    <property type="entry name" value="BETA-LACTAMASE-RELATED DOMAIN-CONTAINING PROTEIN"/>
    <property type="match status" value="1"/>
</dbReference>
<comment type="caution">
    <text evidence="6">The sequence shown here is derived from an EMBL/GenBank/DDBJ whole genome shotgun (WGS) entry which is preliminary data.</text>
</comment>
<proteinExistence type="inferred from homology"/>
<evidence type="ECO:0000313" key="7">
    <source>
        <dbReference type="Proteomes" id="UP000774617"/>
    </source>
</evidence>
<feature type="region of interest" description="Disordered" evidence="2">
    <location>
        <begin position="65"/>
        <end position="94"/>
    </location>
</feature>
<reference evidence="6 7" key="1">
    <citation type="journal article" date="2021" name="Nat. Commun.">
        <title>Genetic determinants of endophytism in the Arabidopsis root mycobiome.</title>
        <authorList>
            <person name="Mesny F."/>
            <person name="Miyauchi S."/>
            <person name="Thiergart T."/>
            <person name="Pickel B."/>
            <person name="Atanasova L."/>
            <person name="Karlsson M."/>
            <person name="Huettel B."/>
            <person name="Barry K.W."/>
            <person name="Haridas S."/>
            <person name="Chen C."/>
            <person name="Bauer D."/>
            <person name="Andreopoulos W."/>
            <person name="Pangilinan J."/>
            <person name="LaButti K."/>
            <person name="Riley R."/>
            <person name="Lipzen A."/>
            <person name="Clum A."/>
            <person name="Drula E."/>
            <person name="Henrissat B."/>
            <person name="Kohler A."/>
            <person name="Grigoriev I.V."/>
            <person name="Martin F.M."/>
            <person name="Hacquard S."/>
        </authorList>
    </citation>
    <scope>NUCLEOTIDE SEQUENCE [LARGE SCALE GENOMIC DNA]</scope>
    <source>
        <strain evidence="6 7">MPI-SDFR-AT-0080</strain>
    </source>
</reference>
<evidence type="ECO:0000256" key="3">
    <source>
        <dbReference type="SAM" id="SignalP"/>
    </source>
</evidence>
<evidence type="ECO:0000259" key="5">
    <source>
        <dbReference type="Pfam" id="PF11954"/>
    </source>
</evidence>
<sequence length="642" mass="71409">MASTRHSRSSSTVLLPFVLSLLSLPLLSCCLAPPQSVADRSSSSSPLVGAAQLFRQKNLQHFLHQQPQQQGPAGFESGDDDWDVADEGEEEEVNGWDEWARERYVVRDPLDEEFDRMVEETLEHWHVPGLSVAVVHGDSTFAKGYGKAGFPSKNATPETLYYVGSTTKSFTAASILLLIEDSRRNGSNLPRLELTTPVSSIIRDEFVLPDTYATAKATLEDLLTHRTGMPRHDLSYGESTLRGYVENLRHLPMTADLRTTWQYCNMMYTTLAYIIEKLTSTSYPEFVRTRILAPLSMANTFGDVDDALARAPHHLSTPYYWDNATKSFVEEPYLRSNVLYGAGNILSSVSDYAKYLHALLARRPNFFPSQQGFSELRKARMLEAVEEDYAPWSGPPLYGLAWTRQSYRGLELFSHNGAVTGYGASMAYAPKAGWAVAVMANTEMAGNAAADRVLYALLDGLVGTPVAERKDWVKHYDGLVEEARRKQRRARAILYPDAPGAHEALPLRLPLQRYAGRYAHPGYGELVFDVVDGHAASPFGHGQQASGQAEGTETAQKTTEKHLHASVSDKTWEYELCLEHVSGEFFMAWTGPPPHRPNALFMTDMPKKAAFQVGVSGKVERLLVAFEPKMGDEMIVFERVGV</sequence>
<comment type="similarity">
    <text evidence="1">Belongs to the peptidase S12 family.</text>
</comment>
<feature type="chain" id="PRO_5047288775" evidence="3">
    <location>
        <begin position="31"/>
        <end position="642"/>
    </location>
</feature>
<dbReference type="InterPro" id="IPR012338">
    <property type="entry name" value="Beta-lactam/transpept-like"/>
</dbReference>
<accession>A0ABQ8G4N3</accession>
<dbReference type="InterPro" id="IPR021860">
    <property type="entry name" value="Peptidase_S12_Pab87-rel_C"/>
</dbReference>
<evidence type="ECO:0000313" key="6">
    <source>
        <dbReference type="EMBL" id="KAH7044602.1"/>
    </source>
</evidence>
<evidence type="ECO:0000256" key="2">
    <source>
        <dbReference type="SAM" id="MobiDB-lite"/>
    </source>
</evidence>
<evidence type="ECO:0000256" key="1">
    <source>
        <dbReference type="ARBA" id="ARBA00038215"/>
    </source>
</evidence>
<feature type="signal peptide" evidence="3">
    <location>
        <begin position="1"/>
        <end position="30"/>
    </location>
</feature>
<feature type="domain" description="Peptidase S12 Pab87-related C-terminal" evidence="5">
    <location>
        <begin position="509"/>
        <end position="639"/>
    </location>
</feature>
<dbReference type="InterPro" id="IPR050491">
    <property type="entry name" value="AmpC-like"/>
</dbReference>
<dbReference type="Pfam" id="PF11954">
    <property type="entry name" value="DUF3471"/>
    <property type="match status" value="1"/>
</dbReference>
<feature type="compositionally biased region" description="Low complexity" evidence="2">
    <location>
        <begin position="65"/>
        <end position="75"/>
    </location>
</feature>